<evidence type="ECO:0000313" key="2">
    <source>
        <dbReference type="EMBL" id="AKH17299.1"/>
    </source>
</evidence>
<reference evidence="2 3" key="1">
    <citation type="submission" date="2015-01" db="EMBL/GenBank/DDBJ databases">
        <title>Deinococcus soli/N5/whole genome sequencing.</title>
        <authorList>
            <person name="Kim M.K."/>
            <person name="Srinivasan S."/>
            <person name="Lee J.-J."/>
        </authorList>
    </citation>
    <scope>NUCLEOTIDE SEQUENCE [LARGE SCALE GENOMIC DNA]</scope>
    <source>
        <strain evidence="2 3">N5</strain>
    </source>
</reference>
<evidence type="ECO:0000313" key="3">
    <source>
        <dbReference type="Proteomes" id="UP000034024"/>
    </source>
</evidence>
<protein>
    <recommendedName>
        <fullName evidence="4">Ig-like domain-containing protein</fullName>
    </recommendedName>
</protein>
<dbReference type="PATRIC" id="fig|1309411.5.peg.2011"/>
<evidence type="ECO:0008006" key="4">
    <source>
        <dbReference type="Google" id="ProtNLM"/>
    </source>
</evidence>
<accession>A0A0F7JPS8</accession>
<dbReference type="Proteomes" id="UP000034024">
    <property type="component" value="Chromosome"/>
</dbReference>
<gene>
    <name evidence="2" type="ORF">SY84_09910</name>
</gene>
<name>A0A0F7JPS8_9DEIO</name>
<sequence length="119" mass="12335">MRVAALLVGLWGGGAQAQAAPFTVGMVRVPEGLRVHWPSGGEVGVLACRGATLSLRRAGTSTSGPGPLRALLSGSRLMFGTVTTTPTTALAPDEVRFSCTPASPLPDVRLGVDVNLRWR</sequence>
<keyword evidence="3" id="KW-1185">Reference proteome</keyword>
<evidence type="ECO:0000256" key="1">
    <source>
        <dbReference type="SAM" id="SignalP"/>
    </source>
</evidence>
<feature type="signal peptide" evidence="1">
    <location>
        <begin position="1"/>
        <end position="19"/>
    </location>
</feature>
<proteinExistence type="predicted"/>
<dbReference type="AlphaFoldDB" id="A0A0F7JPS8"/>
<keyword evidence="1" id="KW-0732">Signal</keyword>
<dbReference type="EMBL" id="CP011389">
    <property type="protein sequence ID" value="AKH17299.1"/>
    <property type="molecule type" value="Genomic_DNA"/>
</dbReference>
<dbReference type="KEGG" id="dch:SY84_09910"/>
<feature type="chain" id="PRO_5002517093" description="Ig-like domain-containing protein" evidence="1">
    <location>
        <begin position="20"/>
        <end position="119"/>
    </location>
</feature>
<organism evidence="2 3">
    <name type="scientific">Deinococcus soli</name>
    <name type="common">ex Cha et al. 2016</name>
    <dbReference type="NCBI Taxonomy" id="1309411"/>
    <lineage>
        <taxon>Bacteria</taxon>
        <taxon>Thermotogati</taxon>
        <taxon>Deinococcota</taxon>
        <taxon>Deinococci</taxon>
        <taxon>Deinococcales</taxon>
        <taxon>Deinococcaceae</taxon>
        <taxon>Deinococcus</taxon>
    </lineage>
</organism>